<dbReference type="Gene3D" id="3.40.50.620">
    <property type="entry name" value="HUPs"/>
    <property type="match status" value="1"/>
</dbReference>
<dbReference type="GO" id="GO:0005524">
    <property type="term" value="F:ATP binding"/>
    <property type="evidence" value="ECO:0007669"/>
    <property type="project" value="UniProtKB-KW"/>
</dbReference>
<sequence length="252" mass="28938">MKINRKELTKKELKIYEIYLNKIVSWLKQKVKAANASGVALGISGGIDSATLAFISKKAFNENAHFFYFKTRNDKYTEDHVKKLEKKLGSEIKFIDLEKQYNDLIKTLDIQKKGSQANLKSRLFMTSIYSLSQDLNTLVLGTDNFDEFYLGYFTKYGDGGCDLLPFANILKSDVYALAQILGVPDEIIDKDPSANLYEDQTDEKELGFSYYEFESYLRDKTSVNNEIKAKIEHFHKISNHKRDPLPKGPKIK</sequence>
<dbReference type="GO" id="GO:0004359">
    <property type="term" value="F:glutaminase activity"/>
    <property type="evidence" value="ECO:0007669"/>
    <property type="project" value="InterPro"/>
</dbReference>
<evidence type="ECO:0000313" key="9">
    <source>
        <dbReference type="EMBL" id="AZG68978.1"/>
    </source>
</evidence>
<dbReference type="EC" id="6.3.1.5" evidence="7"/>
<evidence type="ECO:0000256" key="4">
    <source>
        <dbReference type="ARBA" id="ARBA00022840"/>
    </source>
</evidence>
<dbReference type="SUPFAM" id="SSF52402">
    <property type="entry name" value="Adenine nucleotide alpha hydrolases-like"/>
    <property type="match status" value="1"/>
</dbReference>
<dbReference type="InterPro" id="IPR003694">
    <property type="entry name" value="NAD_synthase"/>
</dbReference>
<dbReference type="Proteomes" id="UP000275883">
    <property type="component" value="Chromosome"/>
</dbReference>
<dbReference type="GO" id="GO:0005737">
    <property type="term" value="C:cytoplasm"/>
    <property type="evidence" value="ECO:0007669"/>
    <property type="project" value="InterPro"/>
</dbReference>
<dbReference type="Pfam" id="PF02540">
    <property type="entry name" value="NAD_synthase"/>
    <property type="match status" value="1"/>
</dbReference>
<organism evidence="9 10">
    <name type="scientific">Mycoplasma struthionis</name>
    <dbReference type="NCBI Taxonomy" id="538220"/>
    <lineage>
        <taxon>Bacteria</taxon>
        <taxon>Bacillati</taxon>
        <taxon>Mycoplasmatota</taxon>
        <taxon>Mollicutes</taxon>
        <taxon>Mycoplasmataceae</taxon>
        <taxon>Mycoplasma</taxon>
    </lineage>
</organism>
<keyword evidence="3 6" id="KW-0547">Nucleotide-binding</keyword>
<evidence type="ECO:0000256" key="7">
    <source>
        <dbReference type="RuleBase" id="RU003812"/>
    </source>
</evidence>
<reference evidence="9 10" key="1">
    <citation type="submission" date="2018-11" db="EMBL/GenBank/DDBJ databases">
        <title>Genome sequence of Mycoplasma struthionis sp. nov.</title>
        <authorList>
            <person name="Spergser J."/>
        </authorList>
    </citation>
    <scope>NUCLEOTIDE SEQUENCE [LARGE SCALE GENOMIC DNA]</scope>
    <source>
        <strain evidence="9 10">237IA</strain>
    </source>
</reference>
<keyword evidence="5 6" id="KW-0520">NAD</keyword>
<accession>A0A3G8LK07</accession>
<comment type="catalytic activity">
    <reaction evidence="7">
        <text>deamido-NAD(+) + NH4(+) + ATP = AMP + diphosphate + NAD(+) + H(+)</text>
        <dbReference type="Rhea" id="RHEA:21188"/>
        <dbReference type="ChEBI" id="CHEBI:15378"/>
        <dbReference type="ChEBI" id="CHEBI:28938"/>
        <dbReference type="ChEBI" id="CHEBI:30616"/>
        <dbReference type="ChEBI" id="CHEBI:33019"/>
        <dbReference type="ChEBI" id="CHEBI:57540"/>
        <dbReference type="ChEBI" id="CHEBI:58437"/>
        <dbReference type="ChEBI" id="CHEBI:456215"/>
        <dbReference type="EC" id="6.3.1.5"/>
    </reaction>
</comment>
<evidence type="ECO:0000256" key="3">
    <source>
        <dbReference type="ARBA" id="ARBA00022741"/>
    </source>
</evidence>
<keyword evidence="2 6" id="KW-0436">Ligase</keyword>
<gene>
    <name evidence="9" type="primary">nadE</name>
    <name evidence="9" type="ORF">EGN60_02495</name>
</gene>
<evidence type="ECO:0000256" key="6">
    <source>
        <dbReference type="RuleBase" id="RU003811"/>
    </source>
</evidence>
<keyword evidence="10" id="KW-1185">Reference proteome</keyword>
<keyword evidence="4 6" id="KW-0067">ATP-binding</keyword>
<dbReference type="InterPro" id="IPR022310">
    <property type="entry name" value="NAD/GMP_synthase"/>
</dbReference>
<dbReference type="GO" id="GO:0003952">
    <property type="term" value="F:NAD+ synthase (glutamine-hydrolyzing) activity"/>
    <property type="evidence" value="ECO:0007669"/>
    <property type="project" value="InterPro"/>
</dbReference>
<dbReference type="AlphaFoldDB" id="A0A3G8LK07"/>
<dbReference type="NCBIfam" id="TIGR00552">
    <property type="entry name" value="nadE"/>
    <property type="match status" value="1"/>
</dbReference>
<dbReference type="GO" id="GO:0008795">
    <property type="term" value="F:NAD+ synthase activity"/>
    <property type="evidence" value="ECO:0007669"/>
    <property type="project" value="UniProtKB-EC"/>
</dbReference>
<dbReference type="CDD" id="cd00553">
    <property type="entry name" value="NAD_synthase"/>
    <property type="match status" value="1"/>
</dbReference>
<dbReference type="KEGG" id="mstr:EGN60_02495"/>
<evidence type="ECO:0000259" key="8">
    <source>
        <dbReference type="Pfam" id="PF02540"/>
    </source>
</evidence>
<evidence type="ECO:0000256" key="1">
    <source>
        <dbReference type="ARBA" id="ARBA00004790"/>
    </source>
</evidence>
<dbReference type="GO" id="GO:0009435">
    <property type="term" value="P:NAD+ biosynthetic process"/>
    <property type="evidence" value="ECO:0007669"/>
    <property type="project" value="UniProtKB-UniPathway"/>
</dbReference>
<name>A0A3G8LK07_9MOLU</name>
<evidence type="ECO:0000256" key="5">
    <source>
        <dbReference type="ARBA" id="ARBA00023027"/>
    </source>
</evidence>
<evidence type="ECO:0000313" key="10">
    <source>
        <dbReference type="Proteomes" id="UP000275883"/>
    </source>
</evidence>
<feature type="domain" description="NAD/GMP synthase" evidence="8">
    <location>
        <begin position="20"/>
        <end position="242"/>
    </location>
</feature>
<protein>
    <recommendedName>
        <fullName evidence="7">NH(3)-dependent NAD(+) synthetase</fullName>
        <ecNumber evidence="7">6.3.1.5</ecNumber>
    </recommendedName>
</protein>
<dbReference type="PANTHER" id="PTHR23090:SF9">
    <property type="entry name" value="GLUTAMINE-DEPENDENT NAD(+) SYNTHETASE"/>
    <property type="match status" value="1"/>
</dbReference>
<dbReference type="UniPathway" id="UPA00253"/>
<dbReference type="OrthoDB" id="9803818at2"/>
<dbReference type="PANTHER" id="PTHR23090">
    <property type="entry name" value="NH 3 /GLUTAMINE-DEPENDENT NAD + SYNTHETASE"/>
    <property type="match status" value="1"/>
</dbReference>
<dbReference type="InterPro" id="IPR014729">
    <property type="entry name" value="Rossmann-like_a/b/a_fold"/>
</dbReference>
<comment type="pathway">
    <text evidence="1">Cofactor biosynthesis; NAD(+) biosynthesis.</text>
</comment>
<dbReference type="EMBL" id="CP034044">
    <property type="protein sequence ID" value="AZG68978.1"/>
    <property type="molecule type" value="Genomic_DNA"/>
</dbReference>
<proteinExistence type="inferred from homology"/>
<comment type="similarity">
    <text evidence="6">Belongs to the NAD synthetase family.</text>
</comment>
<evidence type="ECO:0000256" key="2">
    <source>
        <dbReference type="ARBA" id="ARBA00022598"/>
    </source>
</evidence>